<dbReference type="InterPro" id="IPR051177">
    <property type="entry name" value="CIK-Related_Protein"/>
</dbReference>
<evidence type="ECO:0000256" key="1">
    <source>
        <dbReference type="ARBA" id="ARBA00038349"/>
    </source>
</evidence>
<protein>
    <recommendedName>
        <fullName evidence="2">Protein kinase domain-containing protein</fullName>
    </recommendedName>
</protein>
<dbReference type="InterPro" id="IPR000719">
    <property type="entry name" value="Prot_kinase_dom"/>
</dbReference>
<dbReference type="PROSITE" id="PS50011">
    <property type="entry name" value="PROTEIN_KINASE_DOM"/>
    <property type="match status" value="1"/>
</dbReference>
<dbReference type="Proteomes" id="UP000030742">
    <property type="component" value="Unassembled WGS sequence"/>
</dbReference>
<sequence>MAQPARIAMLEECSVFVFEKRCAEKLHKPKRKETVTEILRNSIKELELYKHPKLLLVLHNIEECDNTLAFASEPVYASLANIFAFQEAVTTTSSPGGTQQPPMKPGVMQREYNFLDIEHKYGLLQITEALAFLHFTGHVIHKNVCPGSILVTKRGTWKLAGMEFVEKLHDAQDGQEVPCQPWTSRLSKMVQPNLDYMVKISKPITHCHLFRPTSSEAHYMGYSVKAGAQDPF</sequence>
<organism evidence="3 4">
    <name type="scientific">Dendroctonus ponderosae</name>
    <name type="common">Mountain pine beetle</name>
    <dbReference type="NCBI Taxonomy" id="77166"/>
    <lineage>
        <taxon>Eukaryota</taxon>
        <taxon>Metazoa</taxon>
        <taxon>Ecdysozoa</taxon>
        <taxon>Arthropoda</taxon>
        <taxon>Hexapoda</taxon>
        <taxon>Insecta</taxon>
        <taxon>Pterygota</taxon>
        <taxon>Neoptera</taxon>
        <taxon>Endopterygota</taxon>
        <taxon>Coleoptera</taxon>
        <taxon>Polyphaga</taxon>
        <taxon>Cucujiformia</taxon>
        <taxon>Curculionidae</taxon>
        <taxon>Scolytinae</taxon>
        <taxon>Dendroctonus</taxon>
    </lineage>
</organism>
<evidence type="ECO:0000313" key="4">
    <source>
        <dbReference type="Proteomes" id="UP000030742"/>
    </source>
</evidence>
<dbReference type="PANTHER" id="PTHR12984">
    <property type="entry name" value="SCY1-RELATED S/T PROTEIN KINASE-LIKE"/>
    <property type="match status" value="1"/>
</dbReference>
<feature type="domain" description="Protein kinase" evidence="2">
    <location>
        <begin position="1"/>
        <end position="232"/>
    </location>
</feature>
<dbReference type="GO" id="GO:0005524">
    <property type="term" value="F:ATP binding"/>
    <property type="evidence" value="ECO:0007669"/>
    <property type="project" value="InterPro"/>
</dbReference>
<dbReference type="OrthoDB" id="79687at2759"/>
<reference evidence="3 4" key="1">
    <citation type="journal article" date="2013" name="Genome Biol.">
        <title>Draft genome of the mountain pine beetle, Dendroctonus ponderosae Hopkins, a major forest pest.</title>
        <authorList>
            <person name="Keeling C.I."/>
            <person name="Yuen M.M."/>
            <person name="Liao N.Y."/>
            <person name="Docking T.R."/>
            <person name="Chan S.K."/>
            <person name="Taylor G.A."/>
            <person name="Palmquist D.L."/>
            <person name="Jackman S.D."/>
            <person name="Nguyen A."/>
            <person name="Li M."/>
            <person name="Henderson H."/>
            <person name="Janes J.K."/>
            <person name="Zhao Y."/>
            <person name="Pandoh P."/>
            <person name="Moore R."/>
            <person name="Sperling F.A."/>
            <person name="Huber D.P."/>
            <person name="Birol I."/>
            <person name="Jones S.J."/>
            <person name="Bohlmann J."/>
        </authorList>
    </citation>
    <scope>NUCLEOTIDE SEQUENCE</scope>
</reference>
<dbReference type="SUPFAM" id="SSF56112">
    <property type="entry name" value="Protein kinase-like (PK-like)"/>
    <property type="match status" value="1"/>
</dbReference>
<gene>
    <name evidence="3" type="ORF">D910_10220</name>
</gene>
<dbReference type="Gene3D" id="1.10.510.10">
    <property type="entry name" value="Transferase(Phosphotransferase) domain 1"/>
    <property type="match status" value="1"/>
</dbReference>
<proteinExistence type="inferred from homology"/>
<dbReference type="PANTHER" id="PTHR12984:SF16">
    <property type="entry name" value="BLACK MATCH, ISOFORM H"/>
    <property type="match status" value="1"/>
</dbReference>
<comment type="similarity">
    <text evidence="1">Belongs to the protein kinase superfamily.</text>
</comment>
<evidence type="ECO:0000313" key="3">
    <source>
        <dbReference type="EMBL" id="ERL92915.1"/>
    </source>
</evidence>
<dbReference type="EMBL" id="KB632338">
    <property type="protein sequence ID" value="ERL92915.1"/>
    <property type="molecule type" value="Genomic_DNA"/>
</dbReference>
<dbReference type="GO" id="GO:0004672">
    <property type="term" value="F:protein kinase activity"/>
    <property type="evidence" value="ECO:0007669"/>
    <property type="project" value="InterPro"/>
</dbReference>
<name>U4US56_DENPD</name>
<accession>U4US56</accession>
<dbReference type="AlphaFoldDB" id="U4US56"/>
<evidence type="ECO:0000259" key="2">
    <source>
        <dbReference type="PROSITE" id="PS50011"/>
    </source>
</evidence>
<dbReference type="InterPro" id="IPR011009">
    <property type="entry name" value="Kinase-like_dom_sf"/>
</dbReference>